<gene>
    <name evidence="1" type="ORF">PJ311_05405</name>
</gene>
<protein>
    <submittedName>
        <fullName evidence="1">DUF2777 domain-containing protein</fullName>
    </submittedName>
</protein>
<keyword evidence="2" id="KW-1185">Reference proteome</keyword>
<dbReference type="Pfam" id="PF10949">
    <property type="entry name" value="DUF2777"/>
    <property type="match status" value="1"/>
</dbReference>
<dbReference type="Proteomes" id="UP001211894">
    <property type="component" value="Unassembled WGS sequence"/>
</dbReference>
<proteinExistence type="predicted"/>
<organism evidence="1 2">
    <name type="scientific">Bacillus changyiensis</name>
    <dbReference type="NCBI Taxonomy" id="3004103"/>
    <lineage>
        <taxon>Bacteria</taxon>
        <taxon>Bacillati</taxon>
        <taxon>Bacillota</taxon>
        <taxon>Bacilli</taxon>
        <taxon>Bacillales</taxon>
        <taxon>Bacillaceae</taxon>
        <taxon>Bacillus</taxon>
    </lineage>
</organism>
<name>A0ABT4X1J4_9BACI</name>
<dbReference type="EMBL" id="JAQKAB010000003">
    <property type="protein sequence ID" value="MDA7026050.1"/>
    <property type="molecule type" value="Genomic_DNA"/>
</dbReference>
<evidence type="ECO:0000313" key="2">
    <source>
        <dbReference type="Proteomes" id="UP001211894"/>
    </source>
</evidence>
<comment type="caution">
    <text evidence="1">The sequence shown here is derived from an EMBL/GenBank/DDBJ whole genome shotgun (WGS) entry which is preliminary data.</text>
</comment>
<evidence type="ECO:0000313" key="1">
    <source>
        <dbReference type="EMBL" id="MDA7026050.1"/>
    </source>
</evidence>
<sequence length="188" mass="21531">MDSEREQRIYTEKRKWMYGTIIIEEGICLIENQAGDLLLIESLLSPGVYIQIDGEWLKTELIAPFAVTERFGQIKLTGGESIRYLKNVKQALSDFLSDLEDGQFYSLMDQLNSLGFSVFDCVYAYNGLSFSAHPDMTKGVSFYQFSNDVKQCALQHHYERAEKKKDRFEWTTSDGERIVTILAEGPPT</sequence>
<dbReference type="RefSeq" id="WP_271339909.1">
    <property type="nucleotide sequence ID" value="NZ_JAQKAB010000003.1"/>
</dbReference>
<reference evidence="1 2" key="1">
    <citation type="submission" date="2023-01" db="EMBL/GenBank/DDBJ databases">
        <title>Bacillus changyiensis sp. nov., isolated from a coastal deposit.</title>
        <authorList>
            <person name="Xiao G."/>
            <person name="Lai Q."/>
            <person name="Hu Z."/>
            <person name="Shao Z."/>
        </authorList>
    </citation>
    <scope>NUCLEOTIDE SEQUENCE [LARGE SCALE GENOMIC DNA]</scope>
    <source>
        <strain evidence="1 2">CLL-7-23</strain>
    </source>
</reference>
<dbReference type="InterPro" id="IPR024488">
    <property type="entry name" value="DUF2777"/>
</dbReference>
<accession>A0ABT4X1J4</accession>